<name>A0A086Y0J2_9RHOB</name>
<proteinExistence type="predicted"/>
<accession>A0A086Y0J2</accession>
<dbReference type="AlphaFoldDB" id="A0A086Y0J2"/>
<dbReference type="OrthoDB" id="7776766at2"/>
<keyword evidence="3" id="KW-1185">Reference proteome</keyword>
<comment type="caution">
    <text evidence="2">The sequence shown here is derived from an EMBL/GenBank/DDBJ whole genome shotgun (WGS) entry which is preliminary data.</text>
</comment>
<organism evidence="2 3">
    <name type="scientific">Haematobacter massiliensis</name>
    <dbReference type="NCBI Taxonomy" id="195105"/>
    <lineage>
        <taxon>Bacteria</taxon>
        <taxon>Pseudomonadati</taxon>
        <taxon>Pseudomonadota</taxon>
        <taxon>Alphaproteobacteria</taxon>
        <taxon>Rhodobacterales</taxon>
        <taxon>Paracoccaceae</taxon>
        <taxon>Haematobacter</taxon>
    </lineage>
</organism>
<feature type="region of interest" description="Disordered" evidence="1">
    <location>
        <begin position="114"/>
        <end position="133"/>
    </location>
</feature>
<evidence type="ECO:0000313" key="3">
    <source>
        <dbReference type="Proteomes" id="UP000028826"/>
    </source>
</evidence>
<evidence type="ECO:0000256" key="1">
    <source>
        <dbReference type="SAM" id="MobiDB-lite"/>
    </source>
</evidence>
<evidence type="ECO:0000313" key="2">
    <source>
        <dbReference type="EMBL" id="KFI27792.1"/>
    </source>
</evidence>
<dbReference type="eggNOG" id="ENOG502ZX3A">
    <property type="taxonomic scope" value="Bacteria"/>
</dbReference>
<dbReference type="RefSeq" id="WP_035712925.1">
    <property type="nucleotide sequence ID" value="NZ_JGYG01000010.1"/>
</dbReference>
<dbReference type="Proteomes" id="UP000028826">
    <property type="component" value="Unassembled WGS sequence"/>
</dbReference>
<reference evidence="2 3" key="1">
    <citation type="submission" date="2014-03" db="EMBL/GenBank/DDBJ databases">
        <title>Genome of Haematobacter massiliensis CCUG 47968.</title>
        <authorList>
            <person name="Wang D."/>
            <person name="Wang G."/>
        </authorList>
    </citation>
    <scope>NUCLEOTIDE SEQUENCE [LARGE SCALE GENOMIC DNA]</scope>
    <source>
        <strain evidence="2 3">CCUG 47968</strain>
    </source>
</reference>
<protein>
    <submittedName>
        <fullName evidence="2">Uncharacterized protein</fullName>
    </submittedName>
</protein>
<dbReference type="EMBL" id="JGYG01000010">
    <property type="protein sequence ID" value="KFI27792.1"/>
    <property type="molecule type" value="Genomic_DNA"/>
</dbReference>
<gene>
    <name evidence="2" type="ORF">CN97_00845</name>
</gene>
<sequence length="153" mass="17226">MTTGTRLAVLPANLPPTIRLYAQSLSPSDCDKHRAWIAIRVEALLDGYWQNRPSDLVKAEILADWMDALQNFAPDEIRRACRDYLAGPDCARKPKPGDIRDVILSHRADEIARFRASQPSEPEAAPLSEDDLAEKRRRADEIMASFTAARRVE</sequence>